<gene>
    <name evidence="1" type="ORF">E6K81_01115</name>
</gene>
<name>A0A538UDZ9_UNCEI</name>
<feature type="non-terminal residue" evidence="1">
    <location>
        <position position="262"/>
    </location>
</feature>
<protein>
    <submittedName>
        <fullName evidence="1">Uncharacterized protein</fullName>
    </submittedName>
</protein>
<evidence type="ECO:0000313" key="2">
    <source>
        <dbReference type="Proteomes" id="UP000319771"/>
    </source>
</evidence>
<organism evidence="1 2">
    <name type="scientific">Eiseniibacteriota bacterium</name>
    <dbReference type="NCBI Taxonomy" id="2212470"/>
    <lineage>
        <taxon>Bacteria</taxon>
        <taxon>Candidatus Eiseniibacteriota</taxon>
    </lineage>
</organism>
<evidence type="ECO:0000313" key="1">
    <source>
        <dbReference type="EMBL" id="TMQ74128.1"/>
    </source>
</evidence>
<dbReference type="EMBL" id="VBPB01000011">
    <property type="protein sequence ID" value="TMQ74128.1"/>
    <property type="molecule type" value="Genomic_DNA"/>
</dbReference>
<dbReference type="AlphaFoldDB" id="A0A538UDZ9"/>
<reference evidence="1 2" key="1">
    <citation type="journal article" date="2019" name="Nat. Microbiol.">
        <title>Mediterranean grassland soil C-N compound turnover is dependent on rainfall and depth, and is mediated by genomically divergent microorganisms.</title>
        <authorList>
            <person name="Diamond S."/>
            <person name="Andeer P.F."/>
            <person name="Li Z."/>
            <person name="Crits-Christoph A."/>
            <person name="Burstein D."/>
            <person name="Anantharaman K."/>
            <person name="Lane K.R."/>
            <person name="Thomas B.C."/>
            <person name="Pan C."/>
            <person name="Northen T.R."/>
            <person name="Banfield J.F."/>
        </authorList>
    </citation>
    <scope>NUCLEOTIDE SEQUENCE [LARGE SCALE GENOMIC DNA]</scope>
    <source>
        <strain evidence="1">WS_11</strain>
    </source>
</reference>
<proteinExistence type="predicted"/>
<comment type="caution">
    <text evidence="1">The sequence shown here is derived from an EMBL/GenBank/DDBJ whole genome shotgun (WGS) entry which is preliminary data.</text>
</comment>
<sequence length="262" mass="28074">MSVRPSGFVARGRRLTVAPLLALGLLALAAPPCRAWVDVFDRGPALIAGKYNLRVSNAGILGNPFPDLSSDPSFEYPKGSGQELLHYAALWVGAIDPLGGPRVSGGPLLEFRPTLAPEDTVREAWHGRFGSLRGVDDDGDGKIDEELLNGKDDDGDGEIDEDLGLIGQQMLSADYSDDQPEAVHVYPDGEVHQPLGLSVHQETYAFAAQGYDGIAGLQFTITNHGSTTLHEVYVGLYCDLDVDEHAKLAAYSNDALTRVGFT</sequence>
<dbReference type="Proteomes" id="UP000319771">
    <property type="component" value="Unassembled WGS sequence"/>
</dbReference>
<accession>A0A538UDZ9</accession>